<name>A0ABV7DSI6_9RHOB</name>
<sequence length="266" mass="28671">MPHPFRAALVAALLCPAPLAAQDNPLVESSAWEELKALVPRGDTAVENAEVLLLDAPPRAVDPAFVPVHLTQPLGAPPIRALTVVIDENPAPVAAEITLGPAMLPLDMELRLRVNAYSNVRAIATTDKASVLAGRFVKASGGCAAPASKDLQALMAEMGRMRFQILSSEPEGTGMRHTAKLMLRHPNTTGFQRDQVTLLNIPAHFVDLLEVRQGDELLFRMTAGISISEDPVFQFRFLDNGADRITVHAEDTDGNVFDESFPLTGL</sequence>
<keyword evidence="5" id="KW-1185">Reference proteome</keyword>
<dbReference type="NCBIfam" id="TIGR04557">
    <property type="entry name" value="fuse_rel_SoxYZ"/>
    <property type="match status" value="1"/>
</dbReference>
<dbReference type="InterPro" id="IPR032711">
    <property type="entry name" value="SoxY"/>
</dbReference>
<feature type="signal peptide" evidence="1">
    <location>
        <begin position="1"/>
        <end position="21"/>
    </location>
</feature>
<gene>
    <name evidence="4" type="ORF">ACFOD6_04475</name>
</gene>
<feature type="chain" id="PRO_5046005435" evidence="1">
    <location>
        <begin position="22"/>
        <end position="266"/>
    </location>
</feature>
<evidence type="ECO:0000259" key="3">
    <source>
        <dbReference type="Pfam" id="PF13501"/>
    </source>
</evidence>
<dbReference type="RefSeq" id="WP_197647329.1">
    <property type="nucleotide sequence ID" value="NZ_JAEACP010000026.1"/>
</dbReference>
<dbReference type="EMBL" id="JBHRSM010000009">
    <property type="protein sequence ID" value="MFC3085301.1"/>
    <property type="molecule type" value="Genomic_DNA"/>
</dbReference>
<keyword evidence="1" id="KW-0732">Signal</keyword>
<evidence type="ECO:0000313" key="4">
    <source>
        <dbReference type="EMBL" id="MFC3085301.1"/>
    </source>
</evidence>
<evidence type="ECO:0000313" key="5">
    <source>
        <dbReference type="Proteomes" id="UP001595445"/>
    </source>
</evidence>
<dbReference type="SUPFAM" id="SSF81296">
    <property type="entry name" value="E set domains"/>
    <property type="match status" value="1"/>
</dbReference>
<dbReference type="InterPro" id="IPR013783">
    <property type="entry name" value="Ig-like_fold"/>
</dbReference>
<feature type="domain" description="Sulphur oxidation protein SoxZ" evidence="2">
    <location>
        <begin position="174"/>
        <end position="260"/>
    </location>
</feature>
<proteinExistence type="predicted"/>
<dbReference type="Gene3D" id="2.60.40.10">
    <property type="entry name" value="Immunoglobulins"/>
    <property type="match status" value="1"/>
</dbReference>
<feature type="domain" description="Ig-like SoxY" evidence="3">
    <location>
        <begin position="43"/>
        <end position="143"/>
    </location>
</feature>
<dbReference type="InterPro" id="IPR038162">
    <property type="entry name" value="SoxY_sf"/>
</dbReference>
<evidence type="ECO:0000256" key="1">
    <source>
        <dbReference type="SAM" id="SignalP"/>
    </source>
</evidence>
<dbReference type="InterPro" id="IPR030831">
    <property type="entry name" value="Fuse-rel_SoxYZ"/>
</dbReference>
<dbReference type="InterPro" id="IPR014880">
    <property type="entry name" value="SoxZ_dom"/>
</dbReference>
<accession>A0ABV7DSI6</accession>
<dbReference type="InterPro" id="IPR014756">
    <property type="entry name" value="Ig_E-set"/>
</dbReference>
<dbReference type="Proteomes" id="UP001595445">
    <property type="component" value="Unassembled WGS sequence"/>
</dbReference>
<organism evidence="4 5">
    <name type="scientific">Tabrizicola soli</name>
    <dbReference type="NCBI Taxonomy" id="2185115"/>
    <lineage>
        <taxon>Bacteria</taxon>
        <taxon>Pseudomonadati</taxon>
        <taxon>Pseudomonadota</taxon>
        <taxon>Alphaproteobacteria</taxon>
        <taxon>Rhodobacterales</taxon>
        <taxon>Paracoccaceae</taxon>
        <taxon>Tabrizicola</taxon>
    </lineage>
</organism>
<dbReference type="Pfam" id="PF13501">
    <property type="entry name" value="SoxY"/>
    <property type="match status" value="1"/>
</dbReference>
<evidence type="ECO:0000259" key="2">
    <source>
        <dbReference type="Pfam" id="PF08770"/>
    </source>
</evidence>
<reference evidence="5" key="1">
    <citation type="journal article" date="2019" name="Int. J. Syst. Evol. Microbiol.">
        <title>The Global Catalogue of Microorganisms (GCM) 10K type strain sequencing project: providing services to taxonomists for standard genome sequencing and annotation.</title>
        <authorList>
            <consortium name="The Broad Institute Genomics Platform"/>
            <consortium name="The Broad Institute Genome Sequencing Center for Infectious Disease"/>
            <person name="Wu L."/>
            <person name="Ma J."/>
        </authorList>
    </citation>
    <scope>NUCLEOTIDE SEQUENCE [LARGE SCALE GENOMIC DNA]</scope>
    <source>
        <strain evidence="5">KCTC 62102</strain>
    </source>
</reference>
<comment type="caution">
    <text evidence="4">The sequence shown here is derived from an EMBL/GenBank/DDBJ whole genome shotgun (WGS) entry which is preliminary data.</text>
</comment>
<dbReference type="Pfam" id="PF08770">
    <property type="entry name" value="SoxZ"/>
    <property type="match status" value="1"/>
</dbReference>
<dbReference type="Gene3D" id="2.60.40.2470">
    <property type="entry name" value="SoxY domain"/>
    <property type="match status" value="1"/>
</dbReference>
<protein>
    <submittedName>
        <fullName evidence="4">Quinoprotein dehydrogenase-associated SoxYZ-like carrier</fullName>
    </submittedName>
</protein>